<sequence length="137" mass="15764">MDGYNESDNDDNSNYDDSDNSDTAGDDDDDKQNGTKLRKVGQSHTMILYQFQVCQPYIRKLIFIRTCTHTSSRAGVYIYTRLYTWTIQNNAAAVILYNQLEQFEKSADDDDDDNDDDNDADDDANDDNEDDERPEMC</sequence>
<evidence type="ECO:0000313" key="3">
    <source>
        <dbReference type="WBParaSite" id="sdigi.contig79.g3806.t1"/>
    </source>
</evidence>
<dbReference type="Proteomes" id="UP000887581">
    <property type="component" value="Unplaced"/>
</dbReference>
<accession>A0A915Q5A4</accession>
<evidence type="ECO:0000313" key="2">
    <source>
        <dbReference type="Proteomes" id="UP000887581"/>
    </source>
</evidence>
<organism evidence="2 3">
    <name type="scientific">Setaria digitata</name>
    <dbReference type="NCBI Taxonomy" id="48799"/>
    <lineage>
        <taxon>Eukaryota</taxon>
        <taxon>Metazoa</taxon>
        <taxon>Ecdysozoa</taxon>
        <taxon>Nematoda</taxon>
        <taxon>Chromadorea</taxon>
        <taxon>Rhabditida</taxon>
        <taxon>Spirurina</taxon>
        <taxon>Spiruromorpha</taxon>
        <taxon>Filarioidea</taxon>
        <taxon>Setariidae</taxon>
        <taxon>Setaria</taxon>
    </lineage>
</organism>
<keyword evidence="2" id="KW-1185">Reference proteome</keyword>
<feature type="region of interest" description="Disordered" evidence="1">
    <location>
        <begin position="105"/>
        <end position="137"/>
    </location>
</feature>
<feature type="compositionally biased region" description="Acidic residues" evidence="1">
    <location>
        <begin position="1"/>
        <end position="30"/>
    </location>
</feature>
<protein>
    <submittedName>
        <fullName evidence="3">Uncharacterized protein</fullName>
    </submittedName>
</protein>
<feature type="region of interest" description="Disordered" evidence="1">
    <location>
        <begin position="1"/>
        <end position="39"/>
    </location>
</feature>
<dbReference type="AlphaFoldDB" id="A0A915Q5A4"/>
<evidence type="ECO:0000256" key="1">
    <source>
        <dbReference type="SAM" id="MobiDB-lite"/>
    </source>
</evidence>
<dbReference type="WBParaSite" id="sdigi.contig79.g3806.t1">
    <property type="protein sequence ID" value="sdigi.contig79.g3806.t1"/>
    <property type="gene ID" value="sdigi.contig79.g3806"/>
</dbReference>
<feature type="compositionally biased region" description="Acidic residues" evidence="1">
    <location>
        <begin position="107"/>
        <end position="137"/>
    </location>
</feature>
<proteinExistence type="predicted"/>
<reference evidence="3" key="1">
    <citation type="submission" date="2022-11" db="UniProtKB">
        <authorList>
            <consortium name="WormBaseParasite"/>
        </authorList>
    </citation>
    <scope>IDENTIFICATION</scope>
</reference>
<name>A0A915Q5A4_9BILA</name>